<dbReference type="InParanoid" id="B0WAZ8"/>
<accession>B0WAZ8</accession>
<gene>
    <name evidence="2" type="primary">6035756</name>
    <name evidence="1" type="ORF">CpipJ_CPIJ004158</name>
</gene>
<organism>
    <name type="scientific">Culex quinquefasciatus</name>
    <name type="common">Southern house mosquito</name>
    <name type="synonym">Culex pungens</name>
    <dbReference type="NCBI Taxonomy" id="7176"/>
    <lineage>
        <taxon>Eukaryota</taxon>
        <taxon>Metazoa</taxon>
        <taxon>Ecdysozoa</taxon>
        <taxon>Arthropoda</taxon>
        <taxon>Hexapoda</taxon>
        <taxon>Insecta</taxon>
        <taxon>Pterygota</taxon>
        <taxon>Neoptera</taxon>
        <taxon>Endopterygota</taxon>
        <taxon>Diptera</taxon>
        <taxon>Nematocera</taxon>
        <taxon>Culicoidea</taxon>
        <taxon>Culicidae</taxon>
        <taxon>Culicinae</taxon>
        <taxon>Culicini</taxon>
        <taxon>Culex</taxon>
        <taxon>Culex</taxon>
    </lineage>
</organism>
<dbReference type="Proteomes" id="UP000002320">
    <property type="component" value="Unassembled WGS sequence"/>
</dbReference>
<sequence length="35" mass="3636">MELLVKTPRPLLSRACIGVRLAGSGGVVIVVMNAD</sequence>
<keyword evidence="3" id="KW-1185">Reference proteome</keyword>
<name>B0WAZ8_CULQU</name>
<dbReference type="KEGG" id="cqu:CpipJ_CPIJ004158"/>
<reference evidence="2" key="2">
    <citation type="submission" date="2020-05" db="UniProtKB">
        <authorList>
            <consortium name="EnsemblMetazoa"/>
        </authorList>
    </citation>
    <scope>IDENTIFICATION</scope>
    <source>
        <strain evidence="2">JHB</strain>
    </source>
</reference>
<evidence type="ECO:0000313" key="1">
    <source>
        <dbReference type="EMBL" id="EDS41956.1"/>
    </source>
</evidence>
<dbReference type="VEuPathDB" id="VectorBase:CPIJ004158"/>
<reference evidence="1" key="1">
    <citation type="submission" date="2007-03" db="EMBL/GenBank/DDBJ databases">
        <title>Annotation of Culex pipiens quinquefasciatus.</title>
        <authorList>
            <consortium name="The Broad Institute Genome Sequencing Platform"/>
            <person name="Atkinson P.W."/>
            <person name="Hemingway J."/>
            <person name="Christensen B.M."/>
            <person name="Higgs S."/>
            <person name="Kodira C."/>
            <person name="Hannick L."/>
            <person name="Megy K."/>
            <person name="O'Leary S."/>
            <person name="Pearson M."/>
            <person name="Haas B.J."/>
            <person name="Mauceli E."/>
            <person name="Wortman J.R."/>
            <person name="Lee N.H."/>
            <person name="Guigo R."/>
            <person name="Stanke M."/>
            <person name="Alvarado L."/>
            <person name="Amedeo P."/>
            <person name="Antoine C.H."/>
            <person name="Arensburger P."/>
            <person name="Bidwell S.L."/>
            <person name="Crawford M."/>
            <person name="Camaro F."/>
            <person name="Devon K."/>
            <person name="Engels R."/>
            <person name="Hammond M."/>
            <person name="Howarth C."/>
            <person name="Koehrsen M."/>
            <person name="Lawson D."/>
            <person name="Montgomery P."/>
            <person name="Nene V."/>
            <person name="Nusbaum C."/>
            <person name="Puiu D."/>
            <person name="Romero-Severson J."/>
            <person name="Severson D.W."/>
            <person name="Shumway M."/>
            <person name="Sisk P."/>
            <person name="Stolte C."/>
            <person name="Zeng Q."/>
            <person name="Eisenstadt E."/>
            <person name="Fraser-Liggett C."/>
            <person name="Strausberg R."/>
            <person name="Galagan J."/>
            <person name="Birren B."/>
            <person name="Collins F.H."/>
        </authorList>
    </citation>
    <scope>NUCLEOTIDE SEQUENCE [LARGE SCALE GENOMIC DNA]</scope>
    <source>
        <strain evidence="1">JHB</strain>
    </source>
</reference>
<protein>
    <submittedName>
        <fullName evidence="1 2">Uncharacterized protein</fullName>
    </submittedName>
</protein>
<dbReference type="HOGENOM" id="CLU_3368976_0_0_1"/>
<proteinExistence type="predicted"/>
<dbReference type="AlphaFoldDB" id="B0WAZ8"/>
<dbReference type="EMBL" id="DS231876">
    <property type="protein sequence ID" value="EDS41956.1"/>
    <property type="molecule type" value="Genomic_DNA"/>
</dbReference>
<evidence type="ECO:0000313" key="2">
    <source>
        <dbReference type="EnsemblMetazoa" id="CPIJ004158-PA"/>
    </source>
</evidence>
<evidence type="ECO:0000313" key="3">
    <source>
        <dbReference type="Proteomes" id="UP000002320"/>
    </source>
</evidence>
<dbReference type="EnsemblMetazoa" id="CPIJ004158-RA">
    <property type="protein sequence ID" value="CPIJ004158-PA"/>
    <property type="gene ID" value="CPIJ004158"/>
</dbReference>